<dbReference type="EMBL" id="KV417482">
    <property type="protein sequence ID" value="KZP33375.1"/>
    <property type="molecule type" value="Genomic_DNA"/>
</dbReference>
<dbReference type="PANTHER" id="PTHR33840:SF2">
    <property type="entry name" value="TLE1 PHOSPHOLIPASE DOMAIN-CONTAINING PROTEIN"/>
    <property type="match status" value="1"/>
</dbReference>
<evidence type="ECO:0000313" key="4">
    <source>
        <dbReference type="Proteomes" id="UP000076532"/>
    </source>
</evidence>
<dbReference type="PANTHER" id="PTHR33840">
    <property type="match status" value="1"/>
</dbReference>
<dbReference type="SUPFAM" id="SSF53474">
    <property type="entry name" value="alpha/beta-Hydrolases"/>
    <property type="match status" value="1"/>
</dbReference>
<proteinExistence type="predicted"/>
<keyword evidence="4" id="KW-1185">Reference proteome</keyword>
<dbReference type="OrthoDB" id="3162439at2759"/>
<evidence type="ECO:0000313" key="3">
    <source>
        <dbReference type="EMBL" id="KZP33375.1"/>
    </source>
</evidence>
<dbReference type="InterPro" id="IPR029058">
    <property type="entry name" value="AB_hydrolase_fold"/>
</dbReference>
<dbReference type="Proteomes" id="UP000076532">
    <property type="component" value="Unassembled WGS sequence"/>
</dbReference>
<feature type="region of interest" description="Disordered" evidence="1">
    <location>
        <begin position="1"/>
        <end position="20"/>
    </location>
</feature>
<name>A0A166W4V5_9AGAM</name>
<evidence type="ECO:0000256" key="1">
    <source>
        <dbReference type="SAM" id="MobiDB-lite"/>
    </source>
</evidence>
<dbReference type="Pfam" id="PF09994">
    <property type="entry name" value="T6SS_Tle1-like_cat"/>
    <property type="match status" value="1"/>
</dbReference>
<organism evidence="3 4">
    <name type="scientific">Athelia psychrophila</name>
    <dbReference type="NCBI Taxonomy" id="1759441"/>
    <lineage>
        <taxon>Eukaryota</taxon>
        <taxon>Fungi</taxon>
        <taxon>Dikarya</taxon>
        <taxon>Basidiomycota</taxon>
        <taxon>Agaricomycotina</taxon>
        <taxon>Agaricomycetes</taxon>
        <taxon>Agaricomycetidae</taxon>
        <taxon>Atheliales</taxon>
        <taxon>Atheliaceae</taxon>
        <taxon>Athelia</taxon>
    </lineage>
</organism>
<dbReference type="AlphaFoldDB" id="A0A166W4V5"/>
<evidence type="ECO:0000259" key="2">
    <source>
        <dbReference type="Pfam" id="PF09994"/>
    </source>
</evidence>
<feature type="domain" description="T6SS Phospholipase effector Tle1-like catalytic" evidence="2">
    <location>
        <begin position="24"/>
        <end position="341"/>
    </location>
</feature>
<accession>A0A166W4V5</accession>
<protein>
    <recommendedName>
        <fullName evidence="2">T6SS Phospholipase effector Tle1-like catalytic domain-containing protein</fullName>
    </recommendedName>
</protein>
<dbReference type="InterPro" id="IPR018712">
    <property type="entry name" value="Tle1-like_cat"/>
</dbReference>
<reference evidence="3 4" key="1">
    <citation type="journal article" date="2016" name="Mol. Biol. Evol.">
        <title>Comparative Genomics of Early-Diverging Mushroom-Forming Fungi Provides Insights into the Origins of Lignocellulose Decay Capabilities.</title>
        <authorList>
            <person name="Nagy L.G."/>
            <person name="Riley R."/>
            <person name="Tritt A."/>
            <person name="Adam C."/>
            <person name="Daum C."/>
            <person name="Floudas D."/>
            <person name="Sun H."/>
            <person name="Yadav J.S."/>
            <person name="Pangilinan J."/>
            <person name="Larsson K.H."/>
            <person name="Matsuura K."/>
            <person name="Barry K."/>
            <person name="Labutti K."/>
            <person name="Kuo R."/>
            <person name="Ohm R.A."/>
            <person name="Bhattacharya S.S."/>
            <person name="Shirouzu T."/>
            <person name="Yoshinaga Y."/>
            <person name="Martin F.M."/>
            <person name="Grigoriev I.V."/>
            <person name="Hibbett D.S."/>
        </authorList>
    </citation>
    <scope>NUCLEOTIDE SEQUENCE [LARGE SCALE GENOMIC DNA]</scope>
    <source>
        <strain evidence="3 4">CBS 109695</strain>
    </source>
</reference>
<dbReference type="STRING" id="436010.A0A166W4V5"/>
<feature type="compositionally biased region" description="Polar residues" evidence="1">
    <location>
        <begin position="1"/>
        <end position="15"/>
    </location>
</feature>
<sequence length="477" mass="53010">MQATNTVTDPQSSGIPSAPPSRPRTLVLCFDGTSNNYDATNTNVVKLFSMLKQDTEEQVCYYQAGIGTYFQPGVVSPLLKWFATIADEAVAWYLGQHIREGYTFLMQNYREGDKICIFGFSRGAYTARALAGMLYKIGLLGKDNPEQVPFAYKLYKRTDKTGIQLSAGFKQTFCQNVSVEFLGVWETVSSVGVIMGKTLPFTNSNTSIKTFRQALALDEHRAKFLPNLYHRPSPNPSQEPANANPIASTLPTTANPFTEMPTSLRKLNIFKKSKGKETNGYIGGHDESIVGITSGVDEVKDATDSLEVWFAGCHSDVGGGSVPDTTENSLSQTTLRWMVREIITSQCGILLDSAAMRRNGIYAVDDIAVFQISPVDAGPHELAKDQVDALEPIHDPLKQTPLWWILEVLPTQQVYQGCEGQWVNKWSIHLGKGRKIPFCDKNSGPRFHVSVKERMEDQKLKYKPKAVWPQGTEVYVQ</sequence>
<gene>
    <name evidence="3" type="ORF">FIBSPDRAFT_924408</name>
</gene>